<name>A0A9Q4FUZ4_SALAG</name>
<keyword evidence="2 3" id="KW-0472">Membrane</keyword>
<feature type="transmembrane region" description="Helical" evidence="3">
    <location>
        <begin position="60"/>
        <end position="79"/>
    </location>
</feature>
<evidence type="ECO:0000256" key="2">
    <source>
        <dbReference type="PIRNR" id="PIRNR016661"/>
    </source>
</evidence>
<dbReference type="AlphaFoldDB" id="A0A9Q4FUZ4"/>
<evidence type="ECO:0000313" key="5">
    <source>
        <dbReference type="Proteomes" id="UP001057753"/>
    </source>
</evidence>
<keyword evidence="3" id="KW-1133">Transmembrane helix</keyword>
<accession>A0A9Q4FUZ4</accession>
<feature type="transmembrane region" description="Helical" evidence="3">
    <location>
        <begin position="85"/>
        <end position="107"/>
    </location>
</feature>
<dbReference type="GO" id="GO:0015225">
    <property type="term" value="F:biotin transmembrane transporter activity"/>
    <property type="evidence" value="ECO:0007669"/>
    <property type="project" value="UniProtKB-UniRule"/>
</dbReference>
<dbReference type="PANTHER" id="PTHR34295:SF1">
    <property type="entry name" value="BIOTIN TRANSPORTER BIOY"/>
    <property type="match status" value="1"/>
</dbReference>
<sequence>MGSTSQFRINDLTKGAMFIALMAIGANLTAFITIGTVPLTFQSVIAILAGILLGKKLGAFSIIGYIMVGLIGVPVFAGFSGGFQVLASPTLGFLLSFVAIAYVSGRLVEGKTEPTSTTYFKASLIGLLVNYFIGVPYLYYHSSVILQLENIQFTTIAISMGPFFAKDFILALFTASIAPKLKKAQTFSSSMKEAS</sequence>
<dbReference type="Pfam" id="PF02632">
    <property type="entry name" value="BioY"/>
    <property type="match status" value="1"/>
</dbReference>
<dbReference type="InterPro" id="IPR003784">
    <property type="entry name" value="BioY"/>
</dbReference>
<evidence type="ECO:0000256" key="1">
    <source>
        <dbReference type="ARBA" id="ARBA00010692"/>
    </source>
</evidence>
<dbReference type="Gene3D" id="1.10.1760.20">
    <property type="match status" value="1"/>
</dbReference>
<dbReference type="PANTHER" id="PTHR34295">
    <property type="entry name" value="BIOTIN TRANSPORTER BIOY"/>
    <property type="match status" value="1"/>
</dbReference>
<dbReference type="GO" id="GO:0005886">
    <property type="term" value="C:plasma membrane"/>
    <property type="evidence" value="ECO:0007669"/>
    <property type="project" value="UniProtKB-SubCell"/>
</dbReference>
<keyword evidence="5" id="KW-1185">Reference proteome</keyword>
<dbReference type="Proteomes" id="UP001057753">
    <property type="component" value="Unassembled WGS sequence"/>
</dbReference>
<comment type="subcellular location">
    <subcellularLocation>
        <location evidence="2">Cell membrane</location>
        <topology evidence="2">Multi-pass membrane protein</topology>
    </subcellularLocation>
</comment>
<keyword evidence="2" id="KW-1003">Cell membrane</keyword>
<evidence type="ECO:0000313" key="4">
    <source>
        <dbReference type="EMBL" id="MCR6095280.1"/>
    </source>
</evidence>
<dbReference type="RefSeq" id="WP_257819973.1">
    <property type="nucleotide sequence ID" value="NZ_JABXYM010000001.1"/>
</dbReference>
<reference evidence="4" key="1">
    <citation type="submission" date="2020-06" db="EMBL/GenBank/DDBJ databases">
        <title>Insight into the genomes of haloalkaliphilic bacilli from Kenyan soda lakes.</title>
        <authorList>
            <person name="Mwirichia R."/>
            <person name="Villamizar G.C."/>
            <person name="Poehlein A."/>
            <person name="Mugweru J."/>
            <person name="Kipnyargis A."/>
            <person name="Kiplimo D."/>
            <person name="Orwa P."/>
            <person name="Daniel R."/>
        </authorList>
    </citation>
    <scope>NUCLEOTIDE SEQUENCE</scope>
    <source>
        <strain evidence="4">B1096_S55</strain>
    </source>
</reference>
<comment type="similarity">
    <text evidence="1 2">Belongs to the BioY family.</text>
</comment>
<feature type="transmembrane region" description="Helical" evidence="3">
    <location>
        <begin position="20"/>
        <end position="53"/>
    </location>
</feature>
<evidence type="ECO:0000256" key="3">
    <source>
        <dbReference type="SAM" id="Phobius"/>
    </source>
</evidence>
<protein>
    <recommendedName>
        <fullName evidence="2">Biotin transporter</fullName>
    </recommendedName>
</protein>
<dbReference type="EMBL" id="JABXYM010000001">
    <property type="protein sequence ID" value="MCR6095280.1"/>
    <property type="molecule type" value="Genomic_DNA"/>
</dbReference>
<dbReference type="PIRSF" id="PIRSF016661">
    <property type="entry name" value="BioY"/>
    <property type="match status" value="1"/>
</dbReference>
<comment type="caution">
    <text evidence="4">The sequence shown here is derived from an EMBL/GenBank/DDBJ whole genome shotgun (WGS) entry which is preliminary data.</text>
</comment>
<feature type="transmembrane region" description="Helical" evidence="3">
    <location>
        <begin position="119"/>
        <end position="139"/>
    </location>
</feature>
<proteinExistence type="inferred from homology"/>
<keyword evidence="3" id="KW-0812">Transmembrane</keyword>
<organism evidence="4 5">
    <name type="scientific">Salipaludibacillus agaradhaerens</name>
    <name type="common">Bacillus agaradhaerens</name>
    <dbReference type="NCBI Taxonomy" id="76935"/>
    <lineage>
        <taxon>Bacteria</taxon>
        <taxon>Bacillati</taxon>
        <taxon>Bacillota</taxon>
        <taxon>Bacilli</taxon>
        <taxon>Bacillales</taxon>
        <taxon>Bacillaceae</taxon>
    </lineage>
</organism>
<gene>
    <name evidence="4" type="ORF">HXA33_01780</name>
</gene>
<keyword evidence="2" id="KW-0813">Transport</keyword>
<feature type="transmembrane region" description="Helical" evidence="3">
    <location>
        <begin position="151"/>
        <end position="173"/>
    </location>
</feature>